<proteinExistence type="predicted"/>
<dbReference type="EMBL" id="LR797130">
    <property type="protein sequence ID" value="CAB4188640.1"/>
    <property type="molecule type" value="Genomic_DNA"/>
</dbReference>
<dbReference type="EMBL" id="LR797180">
    <property type="protein sequence ID" value="CAB4192034.1"/>
    <property type="molecule type" value="Genomic_DNA"/>
</dbReference>
<evidence type="ECO:0000313" key="8">
    <source>
        <dbReference type="EMBL" id="CAB4192034.1"/>
    </source>
</evidence>
<evidence type="ECO:0000313" key="1">
    <source>
        <dbReference type="EMBL" id="CAB4135774.1"/>
    </source>
</evidence>
<protein>
    <submittedName>
        <fullName evidence="4">Uncharacterized protein</fullName>
    </submittedName>
</protein>
<dbReference type="EMBL" id="LR796305">
    <property type="protein sequence ID" value="CAB4135774.1"/>
    <property type="molecule type" value="Genomic_DNA"/>
</dbReference>
<evidence type="ECO:0000313" key="9">
    <source>
        <dbReference type="EMBL" id="CAB4215829.1"/>
    </source>
</evidence>
<evidence type="ECO:0000313" key="10">
    <source>
        <dbReference type="EMBL" id="CAB4220222.1"/>
    </source>
</evidence>
<dbReference type="EMBL" id="LR796548">
    <property type="protein sequence ID" value="CAB4151086.1"/>
    <property type="molecule type" value="Genomic_DNA"/>
</dbReference>
<accession>A0A6J5NRR4</accession>
<dbReference type="EMBL" id="LR796917">
    <property type="protein sequence ID" value="CAB4174893.1"/>
    <property type="molecule type" value="Genomic_DNA"/>
</dbReference>
<evidence type="ECO:0000313" key="3">
    <source>
        <dbReference type="EMBL" id="CAB4151086.1"/>
    </source>
</evidence>
<name>A0A6J5NRR4_9CAUD</name>
<dbReference type="EMBL" id="LR797434">
    <property type="protein sequence ID" value="CAB4215829.1"/>
    <property type="molecule type" value="Genomic_DNA"/>
</dbReference>
<evidence type="ECO:0000313" key="4">
    <source>
        <dbReference type="EMBL" id="CAB4161613.1"/>
    </source>
</evidence>
<dbReference type="EMBL" id="LR796980">
    <property type="protein sequence ID" value="CAB4179392.1"/>
    <property type="molecule type" value="Genomic_DNA"/>
</dbReference>
<dbReference type="EMBL" id="LR796461">
    <property type="protein sequence ID" value="CAB4146107.1"/>
    <property type="molecule type" value="Genomic_DNA"/>
</dbReference>
<gene>
    <name evidence="6" type="ORF">UFOVP1031_87</name>
    <name evidence="7" type="ORF">UFOVP1172_48</name>
    <name evidence="8" type="ORF">UFOVP1240_110</name>
    <name evidence="9" type="ORF">UFOVP1486_10</name>
    <name evidence="11" type="ORF">UFOVP1578_2</name>
    <name evidence="10" type="ORF">UFOVP1630_151</name>
    <name evidence="1" type="ORF">UFOVP288_127</name>
    <name evidence="2" type="ORF">UFOVP483_69</name>
    <name evidence="3" type="ORF">UFOVP573_145</name>
    <name evidence="4" type="ORF">UFOVP769_127</name>
    <name evidence="5" type="ORF">UFOVP962_95</name>
</gene>
<evidence type="ECO:0000313" key="5">
    <source>
        <dbReference type="EMBL" id="CAB4174893.1"/>
    </source>
</evidence>
<reference evidence="4" key="1">
    <citation type="submission" date="2020-04" db="EMBL/GenBank/DDBJ databases">
        <authorList>
            <person name="Chiriac C."/>
            <person name="Salcher M."/>
            <person name="Ghai R."/>
            <person name="Kavagutti S V."/>
        </authorList>
    </citation>
    <scope>NUCLEOTIDE SEQUENCE</scope>
</reference>
<dbReference type="EMBL" id="LR796709">
    <property type="protein sequence ID" value="CAB4161613.1"/>
    <property type="molecule type" value="Genomic_DNA"/>
</dbReference>
<sequence>MTEELLEDEDNDFTRTPDFHKLYEKLISLVKPDNHRVASSVIYGHYKNWSPIKTMKYYNVSENEYEQYAEMFNFKERMVKQMTGRKSKQDNIVNFLNGNVGKVVTPVQLATDVQISLPTFYNFYNANRGYFKKVKRGHFEILNPKEERVSI</sequence>
<organism evidence="4">
    <name type="scientific">uncultured Caudovirales phage</name>
    <dbReference type="NCBI Taxonomy" id="2100421"/>
    <lineage>
        <taxon>Viruses</taxon>
        <taxon>Duplodnaviria</taxon>
        <taxon>Heunggongvirae</taxon>
        <taxon>Uroviricota</taxon>
        <taxon>Caudoviricetes</taxon>
        <taxon>Peduoviridae</taxon>
        <taxon>Maltschvirus</taxon>
        <taxon>Maltschvirus maltsch</taxon>
    </lineage>
</organism>
<dbReference type="EMBL" id="LR797492">
    <property type="protein sequence ID" value="CAB4220222.1"/>
    <property type="molecule type" value="Genomic_DNA"/>
</dbReference>
<evidence type="ECO:0000313" key="6">
    <source>
        <dbReference type="EMBL" id="CAB4179392.1"/>
    </source>
</evidence>
<dbReference type="EMBL" id="LR798423">
    <property type="protein sequence ID" value="CAB5230414.1"/>
    <property type="molecule type" value="Genomic_DNA"/>
</dbReference>
<evidence type="ECO:0000313" key="7">
    <source>
        <dbReference type="EMBL" id="CAB4188640.1"/>
    </source>
</evidence>
<evidence type="ECO:0000313" key="11">
    <source>
        <dbReference type="EMBL" id="CAB5230414.1"/>
    </source>
</evidence>
<evidence type="ECO:0000313" key="2">
    <source>
        <dbReference type="EMBL" id="CAB4146107.1"/>
    </source>
</evidence>